<evidence type="ECO:0000313" key="1">
    <source>
        <dbReference type="EMBL" id="EEH55480.1"/>
    </source>
</evidence>
<dbReference type="OMA" id="VEGGYWT"/>
<accession>C1MXL5</accession>
<dbReference type="EMBL" id="GG663742">
    <property type="protein sequence ID" value="EEH55480.1"/>
    <property type="molecule type" value="Genomic_DNA"/>
</dbReference>
<name>C1MXL5_MICPC</name>
<keyword evidence="2" id="KW-1185">Reference proteome</keyword>
<sequence>MTAPTAEETAAALCDDVAAAIHPDLGVLGDNADRVRAVADGMLARLDELDAMLRSLRDDGAEQRAALEPALEALAGGLARDFAYVDSVEDTVRDVGNAVGAMEERLSALEQGRFRRARVADAENARASIESLFAKMGGVTASIGERAAGVAGEVAAAGAAVGVPWLAPASAAASAANDDDEAEEYWES</sequence>
<dbReference type="RefSeq" id="XP_003060711.1">
    <property type="nucleotide sequence ID" value="XM_003060665.1"/>
</dbReference>
<gene>
    <name evidence="1" type="ORF">MICPUCDRAFT_40994</name>
</gene>
<proteinExistence type="predicted"/>
<dbReference type="AlphaFoldDB" id="C1MXL5"/>
<evidence type="ECO:0000313" key="2">
    <source>
        <dbReference type="Proteomes" id="UP000001876"/>
    </source>
</evidence>
<dbReference type="Proteomes" id="UP000001876">
    <property type="component" value="Unassembled WGS sequence"/>
</dbReference>
<dbReference type="OrthoDB" id="2372305at2759"/>
<protein>
    <submittedName>
        <fullName evidence="1">Predicted protein</fullName>
    </submittedName>
</protein>
<organism evidence="2">
    <name type="scientific">Micromonas pusilla (strain CCMP1545)</name>
    <name type="common">Picoplanktonic green alga</name>
    <dbReference type="NCBI Taxonomy" id="564608"/>
    <lineage>
        <taxon>Eukaryota</taxon>
        <taxon>Viridiplantae</taxon>
        <taxon>Chlorophyta</taxon>
        <taxon>Mamiellophyceae</taxon>
        <taxon>Mamiellales</taxon>
        <taxon>Mamiellaceae</taxon>
        <taxon>Micromonas</taxon>
    </lineage>
</organism>
<dbReference type="GeneID" id="9685858"/>
<reference evidence="1 2" key="1">
    <citation type="journal article" date="2009" name="Science">
        <title>Green evolution and dynamic adaptations revealed by genomes of the marine picoeukaryotes Micromonas.</title>
        <authorList>
            <person name="Worden A.Z."/>
            <person name="Lee J.H."/>
            <person name="Mock T."/>
            <person name="Rouze P."/>
            <person name="Simmons M.P."/>
            <person name="Aerts A.L."/>
            <person name="Allen A.E."/>
            <person name="Cuvelier M.L."/>
            <person name="Derelle E."/>
            <person name="Everett M.V."/>
            <person name="Foulon E."/>
            <person name="Grimwood J."/>
            <person name="Gundlach H."/>
            <person name="Henrissat B."/>
            <person name="Napoli C."/>
            <person name="McDonald S.M."/>
            <person name="Parker M.S."/>
            <person name="Rombauts S."/>
            <person name="Salamov A."/>
            <person name="Von Dassow P."/>
            <person name="Badger J.H."/>
            <person name="Coutinho P.M."/>
            <person name="Demir E."/>
            <person name="Dubchak I."/>
            <person name="Gentemann C."/>
            <person name="Eikrem W."/>
            <person name="Gready J.E."/>
            <person name="John U."/>
            <person name="Lanier W."/>
            <person name="Lindquist E.A."/>
            <person name="Lucas S."/>
            <person name="Mayer K.F."/>
            <person name="Moreau H."/>
            <person name="Not F."/>
            <person name="Otillar R."/>
            <person name="Panaud O."/>
            <person name="Pangilinan J."/>
            <person name="Paulsen I."/>
            <person name="Piegu B."/>
            <person name="Poliakov A."/>
            <person name="Robbens S."/>
            <person name="Schmutz J."/>
            <person name="Toulza E."/>
            <person name="Wyss T."/>
            <person name="Zelensky A."/>
            <person name="Zhou K."/>
            <person name="Armbrust E.V."/>
            <person name="Bhattacharya D."/>
            <person name="Goodenough U.W."/>
            <person name="Van de Peer Y."/>
            <person name="Grigoriev I.V."/>
        </authorList>
    </citation>
    <scope>NUCLEOTIDE SEQUENCE [LARGE SCALE GENOMIC DNA]</scope>
    <source>
        <strain evidence="1 2">CCMP1545</strain>
    </source>
</reference>
<dbReference type="KEGG" id="mpp:MICPUCDRAFT_40994"/>